<dbReference type="InterPro" id="IPR002942">
    <property type="entry name" value="S4_RNA-bd"/>
</dbReference>
<evidence type="ECO:0000256" key="2">
    <source>
        <dbReference type="ARBA" id="ARBA00022730"/>
    </source>
</evidence>
<evidence type="ECO:0000313" key="7">
    <source>
        <dbReference type="EMBL" id="MSS59659.1"/>
    </source>
</evidence>
<dbReference type="RefSeq" id="WP_105302416.1">
    <property type="nucleotide sequence ID" value="NZ_JAQXPC010000084.1"/>
</dbReference>
<dbReference type="GO" id="GO:0019843">
    <property type="term" value="F:rRNA binding"/>
    <property type="evidence" value="ECO:0007669"/>
    <property type="project" value="UniProtKB-UniRule"/>
</dbReference>
<comment type="subunit">
    <text evidence="5">Associates with stalled 50S ribosomal subunits. Binds to RqcH, 23S rRNA and the P-site tRNA. Does not require RqcH for association with 50S subunits.</text>
</comment>
<dbReference type="SMART" id="SM00363">
    <property type="entry name" value="S4"/>
    <property type="match status" value="1"/>
</dbReference>
<accession>A0A7X2TGB0</accession>
<dbReference type="GO" id="GO:0000049">
    <property type="term" value="F:tRNA binding"/>
    <property type="evidence" value="ECO:0007669"/>
    <property type="project" value="UniProtKB-UniRule"/>
</dbReference>
<dbReference type="Pfam" id="PF01479">
    <property type="entry name" value="S4"/>
    <property type="match status" value="1"/>
</dbReference>
<dbReference type="GO" id="GO:0043023">
    <property type="term" value="F:ribosomal large subunit binding"/>
    <property type="evidence" value="ECO:0007669"/>
    <property type="project" value="UniProtKB-UniRule"/>
</dbReference>
<dbReference type="GO" id="GO:0072344">
    <property type="term" value="P:rescue of stalled ribosome"/>
    <property type="evidence" value="ECO:0007669"/>
    <property type="project" value="UniProtKB-UniRule"/>
</dbReference>
<dbReference type="SUPFAM" id="SSF55174">
    <property type="entry name" value="Alpha-L RNA-binding motif"/>
    <property type="match status" value="1"/>
</dbReference>
<protein>
    <recommendedName>
        <fullName evidence="5">RQC P-site tRNA stabilizing factor</fullName>
        <shortName evidence="5">RqcP</shortName>
    </recommendedName>
    <alternativeName>
        <fullName evidence="5">Ribosome-associated protein quality control protein P</fullName>
    </alternativeName>
</protein>
<proteinExistence type="inferred from homology"/>
<dbReference type="Gene3D" id="3.10.290.10">
    <property type="entry name" value="RNA-binding S4 domain"/>
    <property type="match status" value="1"/>
</dbReference>
<keyword evidence="3 5" id="KW-0694">RNA-binding</keyword>
<keyword evidence="4 5" id="KW-0648">Protein biosynthesis</keyword>
<keyword evidence="8" id="KW-1185">Reference proteome</keyword>
<dbReference type="Proteomes" id="UP000461880">
    <property type="component" value="Unassembled WGS sequence"/>
</dbReference>
<evidence type="ECO:0000313" key="8">
    <source>
        <dbReference type="Proteomes" id="UP000461880"/>
    </source>
</evidence>
<dbReference type="CDD" id="cd00165">
    <property type="entry name" value="S4"/>
    <property type="match status" value="1"/>
</dbReference>
<comment type="similarity">
    <text evidence="5">Belongs to the RqcP family.</text>
</comment>
<dbReference type="AlphaFoldDB" id="A0A7X2TGB0"/>
<organism evidence="7 8">
    <name type="scientific">Stecheria intestinalis</name>
    <dbReference type="NCBI Taxonomy" id="2606630"/>
    <lineage>
        <taxon>Bacteria</taxon>
        <taxon>Bacillati</taxon>
        <taxon>Bacillota</taxon>
        <taxon>Erysipelotrichia</taxon>
        <taxon>Erysipelotrichales</taxon>
        <taxon>Erysipelotrichaceae</taxon>
        <taxon>Stecheria</taxon>
    </lineage>
</organism>
<dbReference type="EMBL" id="VUMN01000042">
    <property type="protein sequence ID" value="MSS59659.1"/>
    <property type="molecule type" value="Genomic_DNA"/>
</dbReference>
<dbReference type="PIRSF" id="PIRSF038881">
    <property type="entry name" value="RNAbp_HP1423"/>
    <property type="match status" value="1"/>
</dbReference>
<evidence type="ECO:0000256" key="4">
    <source>
        <dbReference type="ARBA" id="ARBA00022917"/>
    </source>
</evidence>
<reference evidence="7 8" key="1">
    <citation type="submission" date="2019-08" db="EMBL/GenBank/DDBJ databases">
        <title>In-depth cultivation of the pig gut microbiome towards novel bacterial diversity and tailored functional studies.</title>
        <authorList>
            <person name="Wylensek D."/>
            <person name="Hitch T.C.A."/>
            <person name="Clavel T."/>
        </authorList>
    </citation>
    <scope>NUCLEOTIDE SEQUENCE [LARGE SCALE GENOMIC DNA]</scope>
    <source>
        <strain evidence="7 8">Oil+RF-744-GAM-WT-6</strain>
    </source>
</reference>
<dbReference type="HAMAP" id="MF_00871">
    <property type="entry name" value="RqcP"/>
    <property type="match status" value="1"/>
</dbReference>
<keyword evidence="1 5" id="KW-0820">tRNA-binding</keyword>
<keyword evidence="2 5" id="KW-0699">rRNA-binding</keyword>
<dbReference type="InterPro" id="IPR036986">
    <property type="entry name" value="S4_RNA-bd_sf"/>
</dbReference>
<evidence type="ECO:0000256" key="3">
    <source>
        <dbReference type="ARBA" id="ARBA00022884"/>
    </source>
</evidence>
<gene>
    <name evidence="5" type="primary">rqcP</name>
    <name evidence="7" type="ORF">FYJ51_12220</name>
</gene>
<sequence length="90" mass="10299">MRVDKYLKVSRILKRRTISKELAENQRIEINGKTAKPGHEVHAGDLVTISFGNRKLTVRVLSTEEVKKKADAQDMYEVVSEETIMKPEES</sequence>
<comment type="caution">
    <text evidence="7">The sequence shown here is derived from an EMBL/GenBank/DDBJ whole genome shotgun (WGS) entry which is preliminary data.</text>
</comment>
<name>A0A7X2TGB0_9FIRM</name>
<dbReference type="PROSITE" id="PS50889">
    <property type="entry name" value="S4"/>
    <property type="match status" value="1"/>
</dbReference>
<evidence type="ECO:0000259" key="6">
    <source>
        <dbReference type="SMART" id="SM00363"/>
    </source>
</evidence>
<evidence type="ECO:0000256" key="1">
    <source>
        <dbReference type="ARBA" id="ARBA00022555"/>
    </source>
</evidence>
<dbReference type="InterPro" id="IPR025490">
    <property type="entry name" value="RqcP"/>
</dbReference>
<feature type="domain" description="RNA-binding S4" evidence="6">
    <location>
        <begin position="1"/>
        <end position="62"/>
    </location>
</feature>
<evidence type="ECO:0000256" key="5">
    <source>
        <dbReference type="HAMAP-Rule" id="MF_00871"/>
    </source>
</evidence>
<comment type="function">
    <text evidence="5">Key component of the ribosome quality control system (RQC), a ribosome-associated complex that mediates the extraction of incompletely synthesized nascent chains from stalled ribosomes and their subsequent degradation. RqcH recruits Ala-charged tRNA, and with RqcP directs the elongation of stalled nascent chains on 50S ribosomal subunits, leading to non-templated C-terminal alanine extensions (Ala tail). The Ala tail promotes nascent chain degradation. RqcP is associated with the translocation-like movement of the peptidyl-tRNA from the A-site into the P-site.</text>
</comment>